<evidence type="ECO:0000313" key="3">
    <source>
        <dbReference type="EMBL" id="KAH7043977.1"/>
    </source>
</evidence>
<sequence length="257" mass="28364">MKHVKGAAVSRTILAEVNIASLPEGRPKMTYTLSSRLASCRRYRRNRQPASTVLASTPLFAFSLAVFSGLGSKSAGLLPFRRLPAQLRTPRRWGTKAGKVAERQDGERRKSKHTRNTKADPAAPRTLALQRAPAQSPWRSARLTLKRRKKKKKKGTIAKPPSYPFILTGCRWFELLFGGAGKCSSAIQRAHTSHVRIHTQPQEGQALRSPAPQPLSSHPSFNRTEGAAALLRHDLIFRPTGTLQSAFMASVCGERVQ</sequence>
<organism evidence="3 4">
    <name type="scientific">Macrophomina phaseolina</name>
    <dbReference type="NCBI Taxonomy" id="35725"/>
    <lineage>
        <taxon>Eukaryota</taxon>
        <taxon>Fungi</taxon>
        <taxon>Dikarya</taxon>
        <taxon>Ascomycota</taxon>
        <taxon>Pezizomycotina</taxon>
        <taxon>Dothideomycetes</taxon>
        <taxon>Dothideomycetes incertae sedis</taxon>
        <taxon>Botryosphaeriales</taxon>
        <taxon>Botryosphaeriaceae</taxon>
        <taxon>Macrophomina</taxon>
    </lineage>
</organism>
<feature type="region of interest" description="Disordered" evidence="1">
    <location>
        <begin position="94"/>
        <end position="134"/>
    </location>
</feature>
<feature type="compositionally biased region" description="Basic and acidic residues" evidence="1">
    <location>
        <begin position="99"/>
        <end position="108"/>
    </location>
</feature>
<protein>
    <submittedName>
        <fullName evidence="3">Uncharacterized protein</fullName>
    </submittedName>
</protein>
<reference evidence="3 4" key="1">
    <citation type="journal article" date="2021" name="Nat. Commun.">
        <title>Genetic determinants of endophytism in the Arabidopsis root mycobiome.</title>
        <authorList>
            <person name="Mesny F."/>
            <person name="Miyauchi S."/>
            <person name="Thiergart T."/>
            <person name="Pickel B."/>
            <person name="Atanasova L."/>
            <person name="Karlsson M."/>
            <person name="Huettel B."/>
            <person name="Barry K.W."/>
            <person name="Haridas S."/>
            <person name="Chen C."/>
            <person name="Bauer D."/>
            <person name="Andreopoulos W."/>
            <person name="Pangilinan J."/>
            <person name="LaButti K."/>
            <person name="Riley R."/>
            <person name="Lipzen A."/>
            <person name="Clum A."/>
            <person name="Drula E."/>
            <person name="Henrissat B."/>
            <person name="Kohler A."/>
            <person name="Grigoriev I.V."/>
            <person name="Martin F.M."/>
            <person name="Hacquard S."/>
        </authorList>
    </citation>
    <scope>NUCLEOTIDE SEQUENCE [LARGE SCALE GENOMIC DNA]</scope>
    <source>
        <strain evidence="3 4">MPI-SDFR-AT-0080</strain>
    </source>
</reference>
<keyword evidence="4" id="KW-1185">Reference proteome</keyword>
<keyword evidence="2" id="KW-0812">Transmembrane</keyword>
<dbReference type="EMBL" id="JAGTJR010000021">
    <property type="protein sequence ID" value="KAH7043977.1"/>
    <property type="molecule type" value="Genomic_DNA"/>
</dbReference>
<comment type="caution">
    <text evidence="3">The sequence shown here is derived from an EMBL/GenBank/DDBJ whole genome shotgun (WGS) entry which is preliminary data.</text>
</comment>
<keyword evidence="2" id="KW-0472">Membrane</keyword>
<accession>A0ABQ8G3X3</accession>
<evidence type="ECO:0000256" key="1">
    <source>
        <dbReference type="SAM" id="MobiDB-lite"/>
    </source>
</evidence>
<keyword evidence="2" id="KW-1133">Transmembrane helix</keyword>
<feature type="region of interest" description="Disordered" evidence="1">
    <location>
        <begin position="200"/>
        <end position="219"/>
    </location>
</feature>
<evidence type="ECO:0000313" key="4">
    <source>
        <dbReference type="Proteomes" id="UP000774617"/>
    </source>
</evidence>
<name>A0ABQ8G3X3_9PEZI</name>
<gene>
    <name evidence="3" type="ORF">B0J12DRAFT_187834</name>
</gene>
<proteinExistence type="predicted"/>
<evidence type="ECO:0000256" key="2">
    <source>
        <dbReference type="SAM" id="Phobius"/>
    </source>
</evidence>
<dbReference type="Proteomes" id="UP000774617">
    <property type="component" value="Unassembled WGS sequence"/>
</dbReference>
<feature type="transmembrane region" description="Helical" evidence="2">
    <location>
        <begin position="51"/>
        <end position="71"/>
    </location>
</feature>